<dbReference type="PROSITE" id="PS01229">
    <property type="entry name" value="COF_2"/>
    <property type="match status" value="1"/>
</dbReference>
<dbReference type="InterPro" id="IPR027256">
    <property type="entry name" value="P-typ_ATPase_IB"/>
</dbReference>
<feature type="transmembrane region" description="Helical" evidence="15">
    <location>
        <begin position="846"/>
        <end position="863"/>
    </location>
</feature>
<protein>
    <recommendedName>
        <fullName evidence="17">P-type ATPase A domain-containing protein</fullName>
    </recommendedName>
</protein>
<keyword evidence="8 15" id="KW-0547">Nucleotide-binding</keyword>
<evidence type="ECO:0000256" key="15">
    <source>
        <dbReference type="RuleBase" id="RU362081"/>
    </source>
</evidence>
<evidence type="ECO:0000256" key="14">
    <source>
        <dbReference type="ARBA" id="ARBA00023136"/>
    </source>
</evidence>
<dbReference type="Gene3D" id="3.40.1110.10">
    <property type="entry name" value="Calcium-transporting ATPase, cytoplasmic domain N"/>
    <property type="match status" value="1"/>
</dbReference>
<gene>
    <name evidence="18" type="ORF">GMBLW1_11610</name>
</gene>
<feature type="transmembrane region" description="Helical" evidence="15">
    <location>
        <begin position="875"/>
        <end position="895"/>
    </location>
</feature>
<feature type="transmembrane region" description="Helical" evidence="15">
    <location>
        <begin position="311"/>
        <end position="330"/>
    </location>
</feature>
<dbReference type="Gene3D" id="3.40.50.1000">
    <property type="entry name" value="HAD superfamily/HAD-like"/>
    <property type="match status" value="1"/>
</dbReference>
<dbReference type="GO" id="GO:0005524">
    <property type="term" value="F:ATP binding"/>
    <property type="evidence" value="ECO:0007669"/>
    <property type="project" value="UniProtKB-UniRule"/>
</dbReference>
<feature type="region of interest" description="Disordered" evidence="16">
    <location>
        <begin position="701"/>
        <end position="736"/>
    </location>
</feature>
<feature type="transmembrane region" description="Helical" evidence="15">
    <location>
        <begin position="128"/>
        <end position="150"/>
    </location>
</feature>
<evidence type="ECO:0000256" key="9">
    <source>
        <dbReference type="ARBA" id="ARBA00022840"/>
    </source>
</evidence>
<evidence type="ECO:0000256" key="1">
    <source>
        <dbReference type="ARBA" id="ARBA00004651"/>
    </source>
</evidence>
<feature type="transmembrane region" description="Helical" evidence="15">
    <location>
        <begin position="801"/>
        <end position="818"/>
    </location>
</feature>
<evidence type="ECO:0000256" key="4">
    <source>
        <dbReference type="ARBA" id="ARBA00022475"/>
    </source>
</evidence>
<dbReference type="InterPro" id="IPR023214">
    <property type="entry name" value="HAD_sf"/>
</dbReference>
<dbReference type="Proteomes" id="UP000464378">
    <property type="component" value="Chromosome"/>
</dbReference>
<evidence type="ECO:0000256" key="10">
    <source>
        <dbReference type="ARBA" id="ARBA00022842"/>
    </source>
</evidence>
<keyword evidence="4 15" id="KW-1003">Cell membrane</keyword>
<dbReference type="InterPro" id="IPR018303">
    <property type="entry name" value="ATPase_P-typ_P_site"/>
</dbReference>
<dbReference type="InterPro" id="IPR044492">
    <property type="entry name" value="P_typ_ATPase_HD_dom"/>
</dbReference>
<evidence type="ECO:0000256" key="8">
    <source>
        <dbReference type="ARBA" id="ARBA00022741"/>
    </source>
</evidence>
<dbReference type="InterPro" id="IPR023299">
    <property type="entry name" value="ATPase_P-typ_cyto_dom_N"/>
</dbReference>
<dbReference type="EMBL" id="LR593887">
    <property type="protein sequence ID" value="VTS02485.1"/>
    <property type="molecule type" value="Genomic_DNA"/>
</dbReference>
<evidence type="ECO:0000256" key="11">
    <source>
        <dbReference type="ARBA" id="ARBA00022967"/>
    </source>
</evidence>
<dbReference type="Pfam" id="PF00702">
    <property type="entry name" value="Hydrolase"/>
    <property type="match status" value="1"/>
</dbReference>
<dbReference type="InterPro" id="IPR059000">
    <property type="entry name" value="ATPase_P-type_domA"/>
</dbReference>
<feature type="compositionally biased region" description="Polar residues" evidence="16">
    <location>
        <begin position="717"/>
        <end position="731"/>
    </location>
</feature>
<dbReference type="InterPro" id="IPR008250">
    <property type="entry name" value="ATPase_P-typ_transduc_dom_A_sf"/>
</dbReference>
<dbReference type="SUPFAM" id="SSF56784">
    <property type="entry name" value="HAD-like"/>
    <property type="match status" value="1"/>
</dbReference>
<sequence>MSQRTCDYCRAPIHGSGVLGRPWPNRSAATYCCFGCLSLGEQSQLQAQTDPPRAQSVRVDGTTVRLGIGILVSGQSMIFGLGVNLNPPEPIVLSVVHAIIFMATMVVLGLLGGPLVRTAVTELRRGQITIEALFLLTLAGALIGSMQSWLTGKGPIYFEVVSVLLVVYTLGRMIGARSRAAAIASTEVWTSALRTCRVLDDQQRTRLVDISEIIPGDRIEVRPGEAIPVDGTVSMGVGFVSEAAVSGEPFAVVRRPGDRVLAGMHSHDASFQITASSRGQTRQIDRLIEAVTAAREQPISLQSQADRLGQVFLPLIVAVAVSTFAVWTYLRGWETGLFNAMSVLLVACPCALGLATPIIVWSTLTRLAERGMIVRAGDTIERLAKVNRILFDKTGTLTSDQFLMRDLVTIATGPERAALLGWLSLVQEQSNHPIAKPFASLPKPDAAESPRVTQLTVVPGCGVEGRIEFPDGRSHRIQIGRPEWITQGGTHHAETLLAQLRAVSGHRVDCAVDGELVAVAMLDEQLRTSSQETLAALHRMGIPVEVLTGDTTARAEALQLPAVKGNLLPEEKRQIVAERRAAGEAVLMIGDGINDSSALAAAEVGLALASGTDLANSAAAATLYHDDLRVIPWTIALAREAVATVRRNLLRAAMYNLIGITLAATGCLHPIAAALLMLVSSLWIVYSSTQVGVRPLDCGCEPEPASPATDDRPTDPATESNRPTTADSVTNVGERPTVGNPRWIACGHGLAIAAQGLLAAAMLDASMPLAMGLMLAFAVVGGVLARVWLRWPNIPHAVDMSIGMLSLGNLGMVVGWWADLGWRPMEQGSCSCCVDLMREGLFHAPWMWLGMLICGNLAMIFMMRRPHTDVCDHLPAMYSGGNLGMLLGMWGGGWLAQQVVLESVPVAAGLSFLGMSIGMIVGMLVLTEVTRQLIGGIRALPGMVRWMRLR</sequence>
<dbReference type="SUPFAM" id="SSF81653">
    <property type="entry name" value="Calcium ATPase, transduction domain A"/>
    <property type="match status" value="1"/>
</dbReference>
<comment type="similarity">
    <text evidence="2 15">Belongs to the cation transport ATPase (P-type) (TC 3.A.3) family. Type IB subfamily.</text>
</comment>
<keyword evidence="14 15" id="KW-0472">Membrane</keyword>
<keyword evidence="10" id="KW-0460">Magnesium</keyword>
<feature type="domain" description="P-type ATPase A" evidence="17">
    <location>
        <begin position="195"/>
        <end position="291"/>
    </location>
</feature>
<comment type="subcellular location">
    <subcellularLocation>
        <location evidence="1">Cell membrane</location>
        <topology evidence="1">Multi-pass membrane protein</topology>
    </subcellularLocation>
</comment>
<dbReference type="NCBIfam" id="TIGR01525">
    <property type="entry name" value="ATPase-IB_hvy"/>
    <property type="match status" value="1"/>
</dbReference>
<dbReference type="AlphaFoldDB" id="A0A6C2YNM3"/>
<dbReference type="NCBIfam" id="TIGR01494">
    <property type="entry name" value="ATPase_P-type"/>
    <property type="match status" value="2"/>
</dbReference>
<feature type="transmembrane region" description="Helical" evidence="15">
    <location>
        <begin position="156"/>
        <end position="175"/>
    </location>
</feature>
<keyword evidence="11" id="KW-1278">Translocase</keyword>
<name>A0A6C2YNM3_9BACT</name>
<evidence type="ECO:0000256" key="12">
    <source>
        <dbReference type="ARBA" id="ARBA00022989"/>
    </source>
</evidence>
<keyword evidence="18" id="KW-0378">Hydrolase</keyword>
<dbReference type="InterPro" id="IPR023298">
    <property type="entry name" value="ATPase_P-typ_TM_dom_sf"/>
</dbReference>
<evidence type="ECO:0000313" key="19">
    <source>
        <dbReference type="Proteomes" id="UP000464378"/>
    </source>
</evidence>
<evidence type="ECO:0000256" key="13">
    <source>
        <dbReference type="ARBA" id="ARBA00023065"/>
    </source>
</evidence>
<dbReference type="InterPro" id="IPR001757">
    <property type="entry name" value="P_typ_ATPase"/>
</dbReference>
<dbReference type="GO" id="GO:0043682">
    <property type="term" value="F:P-type divalent copper transporter activity"/>
    <property type="evidence" value="ECO:0007669"/>
    <property type="project" value="TreeGrafter"/>
</dbReference>
<dbReference type="RefSeq" id="WP_162657934.1">
    <property type="nucleotide sequence ID" value="NZ_LR593887.1"/>
</dbReference>
<dbReference type="SUPFAM" id="SSF81665">
    <property type="entry name" value="Calcium ATPase, transmembrane domain M"/>
    <property type="match status" value="1"/>
</dbReference>
<evidence type="ECO:0000256" key="3">
    <source>
        <dbReference type="ARBA" id="ARBA00022448"/>
    </source>
</evidence>
<organism evidence="18">
    <name type="scientific">Tuwongella immobilis</name>
    <dbReference type="NCBI Taxonomy" id="692036"/>
    <lineage>
        <taxon>Bacteria</taxon>
        <taxon>Pseudomonadati</taxon>
        <taxon>Planctomycetota</taxon>
        <taxon>Planctomycetia</taxon>
        <taxon>Gemmatales</taxon>
        <taxon>Gemmataceae</taxon>
        <taxon>Tuwongella</taxon>
    </lineage>
</organism>
<evidence type="ECO:0000259" key="17">
    <source>
        <dbReference type="Pfam" id="PF00122"/>
    </source>
</evidence>
<feature type="transmembrane region" description="Helical" evidence="15">
    <location>
        <begin position="769"/>
        <end position="789"/>
    </location>
</feature>
<dbReference type="PRINTS" id="PR00119">
    <property type="entry name" value="CATATPASE"/>
</dbReference>
<evidence type="ECO:0000256" key="7">
    <source>
        <dbReference type="ARBA" id="ARBA00022723"/>
    </source>
</evidence>
<dbReference type="InterPro" id="IPR036412">
    <property type="entry name" value="HAD-like_sf"/>
</dbReference>
<feature type="transmembrane region" description="Helical" evidence="15">
    <location>
        <begin position="342"/>
        <end position="364"/>
    </location>
</feature>
<dbReference type="SFLD" id="SFLDS00003">
    <property type="entry name" value="Haloacid_Dehalogenase"/>
    <property type="match status" value="1"/>
</dbReference>
<feature type="transmembrane region" description="Helical" evidence="15">
    <location>
        <begin position="63"/>
        <end position="85"/>
    </location>
</feature>
<dbReference type="GO" id="GO:0005507">
    <property type="term" value="F:copper ion binding"/>
    <property type="evidence" value="ECO:0007669"/>
    <property type="project" value="TreeGrafter"/>
</dbReference>
<proteinExistence type="inferred from homology"/>
<dbReference type="PROSITE" id="PS00154">
    <property type="entry name" value="ATPASE_E1_E2"/>
    <property type="match status" value="1"/>
</dbReference>
<evidence type="ECO:0000256" key="5">
    <source>
        <dbReference type="ARBA" id="ARBA00022553"/>
    </source>
</evidence>
<dbReference type="GO" id="GO:0055070">
    <property type="term" value="P:copper ion homeostasis"/>
    <property type="evidence" value="ECO:0007669"/>
    <property type="project" value="TreeGrafter"/>
</dbReference>
<dbReference type="PANTHER" id="PTHR43520:SF5">
    <property type="entry name" value="CATION-TRANSPORTING P-TYPE ATPASE-RELATED"/>
    <property type="match status" value="1"/>
</dbReference>
<evidence type="ECO:0000313" key="18">
    <source>
        <dbReference type="EMBL" id="VIP02799.1"/>
    </source>
</evidence>
<keyword evidence="6 15" id="KW-0812">Transmembrane</keyword>
<dbReference type="InParanoid" id="A0A6C2YNM3"/>
<dbReference type="EMBL" id="LR586016">
    <property type="protein sequence ID" value="VIP02799.1"/>
    <property type="molecule type" value="Genomic_DNA"/>
</dbReference>
<dbReference type="GO" id="GO:0016887">
    <property type="term" value="F:ATP hydrolysis activity"/>
    <property type="evidence" value="ECO:0007669"/>
    <property type="project" value="InterPro"/>
</dbReference>
<keyword evidence="12 15" id="KW-1133">Transmembrane helix</keyword>
<dbReference type="Pfam" id="PF00122">
    <property type="entry name" value="E1-E2_ATPase"/>
    <property type="match status" value="1"/>
</dbReference>
<keyword evidence="9 15" id="KW-0067">ATP-binding</keyword>
<keyword evidence="19" id="KW-1185">Reference proteome</keyword>
<evidence type="ECO:0000256" key="2">
    <source>
        <dbReference type="ARBA" id="ARBA00006024"/>
    </source>
</evidence>
<feature type="transmembrane region" description="Helical" evidence="15">
    <location>
        <begin position="91"/>
        <end position="116"/>
    </location>
</feature>
<dbReference type="SUPFAM" id="SSF81660">
    <property type="entry name" value="Metal cation-transporting ATPase, ATP-binding domain N"/>
    <property type="match status" value="1"/>
</dbReference>
<dbReference type="SFLD" id="SFLDG00002">
    <property type="entry name" value="C1.7:_P-type_atpase_like"/>
    <property type="match status" value="1"/>
</dbReference>
<dbReference type="KEGG" id="tim:GMBLW1_11610"/>
<keyword evidence="5" id="KW-0597">Phosphoprotein</keyword>
<feature type="transmembrane region" description="Helical" evidence="15">
    <location>
        <begin position="907"/>
        <end position="926"/>
    </location>
</feature>
<dbReference type="GO" id="GO:0005886">
    <property type="term" value="C:plasma membrane"/>
    <property type="evidence" value="ECO:0007669"/>
    <property type="project" value="UniProtKB-SubCell"/>
</dbReference>
<dbReference type="SFLD" id="SFLDF00027">
    <property type="entry name" value="p-type_atpase"/>
    <property type="match status" value="1"/>
</dbReference>
<evidence type="ECO:0000256" key="16">
    <source>
        <dbReference type="SAM" id="MobiDB-lite"/>
    </source>
</evidence>
<evidence type="ECO:0000256" key="6">
    <source>
        <dbReference type="ARBA" id="ARBA00022692"/>
    </source>
</evidence>
<dbReference type="PANTHER" id="PTHR43520">
    <property type="entry name" value="ATP7, ISOFORM B"/>
    <property type="match status" value="1"/>
</dbReference>
<keyword evidence="3" id="KW-0813">Transport</keyword>
<keyword evidence="7 15" id="KW-0479">Metal-binding</keyword>
<keyword evidence="13" id="KW-0406">Ion transport</keyword>
<reference evidence="18" key="1">
    <citation type="submission" date="2019-04" db="EMBL/GenBank/DDBJ databases">
        <authorList>
            <consortium name="Science for Life Laboratories"/>
        </authorList>
    </citation>
    <scope>NUCLEOTIDE SEQUENCE</scope>
    <source>
        <strain evidence="18">MBLW1</strain>
    </source>
</reference>
<feature type="transmembrane region" description="Helical" evidence="15">
    <location>
        <begin position="655"/>
        <end position="686"/>
    </location>
</feature>
<accession>A0A6C2YNM3</accession>
<dbReference type="Gene3D" id="2.70.150.10">
    <property type="entry name" value="Calcium-transporting ATPase, cytoplasmic transduction domain A"/>
    <property type="match status" value="1"/>
</dbReference>